<dbReference type="GO" id="GO:0005829">
    <property type="term" value="C:cytosol"/>
    <property type="evidence" value="ECO:0007669"/>
    <property type="project" value="TreeGrafter"/>
</dbReference>
<dbReference type="InterPro" id="IPR001468">
    <property type="entry name" value="Indole-3-GlycerolPSynthase_CS"/>
</dbReference>
<comment type="pathway">
    <text evidence="3">Amino-acid biosynthesis; L-tryptophan biosynthesis; L-tryptophan from chorismate: step 1/5.</text>
</comment>
<comment type="catalytic activity">
    <reaction evidence="14">
        <text>chorismate + L-glutamine = anthranilate + pyruvate + L-glutamate + H(+)</text>
        <dbReference type="Rhea" id="RHEA:21732"/>
        <dbReference type="ChEBI" id="CHEBI:15361"/>
        <dbReference type="ChEBI" id="CHEBI:15378"/>
        <dbReference type="ChEBI" id="CHEBI:16567"/>
        <dbReference type="ChEBI" id="CHEBI:29748"/>
        <dbReference type="ChEBI" id="CHEBI:29985"/>
        <dbReference type="ChEBI" id="CHEBI:58359"/>
        <dbReference type="EC" id="4.1.3.27"/>
    </reaction>
</comment>
<dbReference type="eggNOG" id="KOG0026">
    <property type="taxonomic scope" value="Eukaryota"/>
</dbReference>
<dbReference type="NCBIfam" id="TIGR00566">
    <property type="entry name" value="trpG_papA"/>
    <property type="match status" value="1"/>
</dbReference>
<dbReference type="EC" id="4.1.1.48" evidence="6"/>
<accession>J7S7N9</accession>
<evidence type="ECO:0000256" key="12">
    <source>
        <dbReference type="ARBA" id="ARBA00023239"/>
    </source>
</evidence>
<keyword evidence="9" id="KW-0822">Tryptophan biosynthesis</keyword>
<keyword evidence="18" id="KW-1185">Reference proteome</keyword>
<gene>
    <name evidence="17" type="primary">KNAG0G00150</name>
    <name evidence="17" type="ordered locus">KNAG_0G00150</name>
</gene>
<dbReference type="InterPro" id="IPR029062">
    <property type="entry name" value="Class_I_gatase-like"/>
</dbReference>
<evidence type="ECO:0000256" key="14">
    <source>
        <dbReference type="ARBA" id="ARBA00047683"/>
    </source>
</evidence>
<comment type="catalytic activity">
    <reaction evidence="1">
        <text>1-(2-carboxyphenylamino)-1-deoxy-D-ribulose 5-phosphate + H(+) = (1S,2R)-1-C-(indol-3-yl)glycerol 3-phosphate + CO2 + H2O</text>
        <dbReference type="Rhea" id="RHEA:23476"/>
        <dbReference type="ChEBI" id="CHEBI:15377"/>
        <dbReference type="ChEBI" id="CHEBI:15378"/>
        <dbReference type="ChEBI" id="CHEBI:16526"/>
        <dbReference type="ChEBI" id="CHEBI:58613"/>
        <dbReference type="ChEBI" id="CHEBI:58866"/>
        <dbReference type="EC" id="4.1.1.48"/>
    </reaction>
</comment>
<dbReference type="OrthoDB" id="524799at2759"/>
<comment type="subunit">
    <text evidence="4">Tetramer of two components I and two components II.</text>
</comment>
<dbReference type="CDD" id="cd01743">
    <property type="entry name" value="GATase1_Anthranilate_Synthase"/>
    <property type="match status" value="1"/>
</dbReference>
<dbReference type="GO" id="GO:0005950">
    <property type="term" value="C:anthranilate synthase complex"/>
    <property type="evidence" value="ECO:0007669"/>
    <property type="project" value="EnsemblFungi"/>
</dbReference>
<feature type="domain" description="Indole-3-glycerol phosphate synthase" evidence="16">
    <location>
        <begin position="210"/>
        <end position="476"/>
    </location>
</feature>
<keyword evidence="8" id="KW-0028">Amino-acid biosynthesis</keyword>
<evidence type="ECO:0000256" key="3">
    <source>
        <dbReference type="ARBA" id="ARBA00004873"/>
    </source>
</evidence>
<dbReference type="GO" id="GO:0004049">
    <property type="term" value="F:anthranilate synthase activity"/>
    <property type="evidence" value="ECO:0007669"/>
    <property type="project" value="UniProtKB-EC"/>
</dbReference>
<evidence type="ECO:0000256" key="2">
    <source>
        <dbReference type="ARBA" id="ARBA00004696"/>
    </source>
</evidence>
<dbReference type="CDD" id="cd00331">
    <property type="entry name" value="IGPS"/>
    <property type="match status" value="1"/>
</dbReference>
<dbReference type="PROSITE" id="PS51273">
    <property type="entry name" value="GATASE_TYPE_1"/>
    <property type="match status" value="1"/>
</dbReference>
<dbReference type="InterPro" id="IPR013785">
    <property type="entry name" value="Aldolase_TIM"/>
</dbReference>
<dbReference type="GO" id="GO:0000162">
    <property type="term" value="P:L-tryptophan biosynthetic process"/>
    <property type="evidence" value="ECO:0007669"/>
    <property type="project" value="UniProtKB-UniPathway"/>
</dbReference>
<keyword evidence="11" id="KW-0057">Aromatic amino acid biosynthesis</keyword>
<comment type="pathway">
    <text evidence="2">Amino-acid biosynthesis; L-tryptophan biosynthesis; L-tryptophan from chorismate: step 4/5.</text>
</comment>
<dbReference type="UniPathway" id="UPA00035">
    <property type="reaction ID" value="UER00040"/>
</dbReference>
<dbReference type="Proteomes" id="UP000006310">
    <property type="component" value="Chromosome 7"/>
</dbReference>
<evidence type="ECO:0000256" key="6">
    <source>
        <dbReference type="ARBA" id="ARBA00012362"/>
    </source>
</evidence>
<dbReference type="OMA" id="EPIEWAN"/>
<dbReference type="PANTHER" id="PTHR43418">
    <property type="entry name" value="MULTIFUNCTIONAL TRYPTOPHAN BIOSYNTHESIS PROTEIN-RELATED"/>
    <property type="match status" value="1"/>
</dbReference>
<dbReference type="AlphaFoldDB" id="J7S7N9"/>
<evidence type="ECO:0000256" key="9">
    <source>
        <dbReference type="ARBA" id="ARBA00022822"/>
    </source>
</evidence>
<dbReference type="PRINTS" id="PR00096">
    <property type="entry name" value="GATASE"/>
</dbReference>
<organism evidence="17 18">
    <name type="scientific">Huiozyma naganishii (strain ATCC MYA-139 / BCRC 22969 / CBS 8797 / KCTC 17520 / NBRC 10181 / NCYC 3082 / Yp74L-3)</name>
    <name type="common">Yeast</name>
    <name type="synonym">Kazachstania naganishii</name>
    <dbReference type="NCBI Taxonomy" id="1071383"/>
    <lineage>
        <taxon>Eukaryota</taxon>
        <taxon>Fungi</taxon>
        <taxon>Dikarya</taxon>
        <taxon>Ascomycota</taxon>
        <taxon>Saccharomycotina</taxon>
        <taxon>Saccharomycetes</taxon>
        <taxon>Saccharomycetales</taxon>
        <taxon>Saccharomycetaceae</taxon>
        <taxon>Huiozyma</taxon>
    </lineage>
</organism>
<dbReference type="EC" id="4.1.3.27" evidence="5"/>
<dbReference type="InterPro" id="IPR050472">
    <property type="entry name" value="Anth_synth/Amidotransfase"/>
</dbReference>
<dbReference type="InterPro" id="IPR006221">
    <property type="entry name" value="TrpG/PapA_dom"/>
</dbReference>
<reference evidence="18" key="2">
    <citation type="submission" date="2012-08" db="EMBL/GenBank/DDBJ databases">
        <title>Genome sequence of Kazachstania naganishii.</title>
        <authorList>
            <person name="Gordon J.L."/>
            <person name="Armisen D."/>
            <person name="Proux-Wera E."/>
            <person name="OhEigeartaigh S.S."/>
            <person name="Byrne K.P."/>
            <person name="Wolfe K.H."/>
        </authorList>
    </citation>
    <scope>NUCLEOTIDE SEQUENCE [LARGE SCALE GENOMIC DNA]</scope>
    <source>
        <strain evidence="18">ATCC MYA-139 / BCRC 22969 / CBS 8797 / CCRC 22969 / KCTC 17520 / NBRC 10181 / NCYC 3082</strain>
    </source>
</reference>
<dbReference type="HOGENOM" id="CLU_039523_0_0_1"/>
<dbReference type="Pfam" id="PF00117">
    <property type="entry name" value="GATase"/>
    <property type="match status" value="1"/>
</dbReference>
<dbReference type="GO" id="GO:0004640">
    <property type="term" value="F:phosphoribosylanthranilate isomerase activity"/>
    <property type="evidence" value="ECO:0007669"/>
    <property type="project" value="EnsemblFungi"/>
</dbReference>
<dbReference type="GO" id="GO:0006541">
    <property type="term" value="P:glutamine metabolic process"/>
    <property type="evidence" value="ECO:0007669"/>
    <property type="project" value="EnsemblFungi"/>
</dbReference>
<dbReference type="FunFam" id="3.40.50.880:FF:000031">
    <property type="entry name" value="Multifunctional tryptophan biosynthesis protein"/>
    <property type="match status" value="1"/>
</dbReference>
<evidence type="ECO:0000313" key="18">
    <source>
        <dbReference type="Proteomes" id="UP000006310"/>
    </source>
</evidence>
<evidence type="ECO:0000256" key="4">
    <source>
        <dbReference type="ARBA" id="ARBA00011743"/>
    </source>
</evidence>
<reference evidence="17 18" key="1">
    <citation type="journal article" date="2011" name="Proc. Natl. Acad. Sci. U.S.A.">
        <title>Evolutionary erosion of yeast sex chromosomes by mating-type switching accidents.</title>
        <authorList>
            <person name="Gordon J.L."/>
            <person name="Armisen D."/>
            <person name="Proux-Wera E."/>
            <person name="Oheigeartaigh S.S."/>
            <person name="Byrne K.P."/>
            <person name="Wolfe K.H."/>
        </authorList>
    </citation>
    <scope>NUCLEOTIDE SEQUENCE [LARGE SCALE GENOMIC DNA]</scope>
    <source>
        <strain evidence="18">ATCC MYA-139 / BCRC 22969 / CBS 8797 / CCRC 22969 / KCTC 17520 / NBRC 10181 / NCYC 3082</strain>
    </source>
</reference>
<dbReference type="RefSeq" id="XP_022465320.1">
    <property type="nucleotide sequence ID" value="XM_022608867.1"/>
</dbReference>
<evidence type="ECO:0000256" key="11">
    <source>
        <dbReference type="ARBA" id="ARBA00023141"/>
    </source>
</evidence>
<keyword evidence="10" id="KW-0315">Glutamine amidotransferase</keyword>
<keyword evidence="13" id="KW-0511">Multifunctional enzyme</keyword>
<dbReference type="GeneID" id="34526798"/>
<sequence length="503" mass="55646">MAKKVVLIDNYDSFTWNIYEYLCQEGAQVDVYRNDKITVAEVAALQPDVLLISPGPGHPSTDSGVSRECIAHFAGKLPVFGVCMGQQCMFEVFGGQVGYAGEIVHGKTSPIFHDNSGVFKNVPQGVLVTRYHSLAGSSDTLPKELQVTAKTESGVIMGIRHKKYTVEGVQFHPESILTEEGHLMIRNMLNTTGGTWEENDQGKSRGMSILDRIYAQRRLDVEALLVTPGATLHDLQTNFKLGLAPEVIDFAGKLRDHPQRAVVLAEVKRASPSKGNIFPDAVAAEQGLKYARAGAAAISTLTEPHWFKGTLQDLVNVRRALDIEFKDCPANRPCILRKEFIFTKYQILEARLAGADSVLLIVKMLTQDELKELYDYSTQEMGIEPLVEVNSKDELNRALSIGAKVIGVSNRNLHSFTVDLNTTSNLVDSTPKDVVLIALSGILSAQDADHYKQQGVRGFLVGEALMKSDNVQQFILRFMCLMKDKPFILSAFRNINRQLQNVH</sequence>
<dbReference type="SUPFAM" id="SSF51366">
    <property type="entry name" value="Ribulose-phoshate binding barrel"/>
    <property type="match status" value="1"/>
</dbReference>
<dbReference type="PRINTS" id="PR00099">
    <property type="entry name" value="CPSGATASE"/>
</dbReference>
<dbReference type="InterPro" id="IPR017926">
    <property type="entry name" value="GATASE"/>
</dbReference>
<keyword evidence="12" id="KW-0456">Lyase</keyword>
<evidence type="ECO:0000256" key="8">
    <source>
        <dbReference type="ARBA" id="ARBA00022605"/>
    </source>
</evidence>
<dbReference type="KEGG" id="kng:KNAG_0G00150"/>
<evidence type="ECO:0000256" key="10">
    <source>
        <dbReference type="ARBA" id="ARBA00022962"/>
    </source>
</evidence>
<dbReference type="STRING" id="1071383.J7S7N9"/>
<dbReference type="Pfam" id="PF00218">
    <property type="entry name" value="IGPS"/>
    <property type="match status" value="1"/>
</dbReference>
<proteinExistence type="predicted"/>
<dbReference type="eggNOG" id="KOG4201">
    <property type="taxonomic scope" value="Eukaryota"/>
</dbReference>
<dbReference type="InterPro" id="IPR011060">
    <property type="entry name" value="RibuloseP-bd_barrel"/>
</dbReference>
<name>J7S7N9_HUIN7</name>
<evidence type="ECO:0000256" key="7">
    <source>
        <dbReference type="ARBA" id="ARBA00018819"/>
    </source>
</evidence>
<dbReference type="GO" id="GO:0004425">
    <property type="term" value="F:indole-3-glycerol-phosphate synthase activity"/>
    <property type="evidence" value="ECO:0007669"/>
    <property type="project" value="UniProtKB-EC"/>
</dbReference>
<evidence type="ECO:0000256" key="13">
    <source>
        <dbReference type="ARBA" id="ARBA00023268"/>
    </source>
</evidence>
<dbReference type="Gene3D" id="3.40.50.880">
    <property type="match status" value="1"/>
</dbReference>
<dbReference type="InterPro" id="IPR013798">
    <property type="entry name" value="Indole-3-glycerol_P_synth_dom"/>
</dbReference>
<dbReference type="PROSITE" id="PS00614">
    <property type="entry name" value="IGPS"/>
    <property type="match status" value="1"/>
</dbReference>
<dbReference type="PANTHER" id="PTHR43418:SF4">
    <property type="entry name" value="MULTIFUNCTIONAL TRYPTOPHAN BIOSYNTHESIS PROTEIN"/>
    <property type="match status" value="1"/>
</dbReference>
<evidence type="ECO:0000256" key="5">
    <source>
        <dbReference type="ARBA" id="ARBA00012266"/>
    </source>
</evidence>
<dbReference type="Gene3D" id="3.20.20.70">
    <property type="entry name" value="Aldolase class I"/>
    <property type="match status" value="1"/>
</dbReference>
<feature type="domain" description="Glutamine amidotransferase" evidence="15">
    <location>
        <begin position="6"/>
        <end position="188"/>
    </location>
</feature>
<evidence type="ECO:0000256" key="1">
    <source>
        <dbReference type="ARBA" id="ARBA00001633"/>
    </source>
</evidence>
<evidence type="ECO:0000259" key="15">
    <source>
        <dbReference type="Pfam" id="PF00117"/>
    </source>
</evidence>
<evidence type="ECO:0000259" key="16">
    <source>
        <dbReference type="Pfam" id="PF00218"/>
    </source>
</evidence>
<dbReference type="EMBL" id="HE978320">
    <property type="protein sequence ID" value="CCK71074.1"/>
    <property type="molecule type" value="Genomic_DNA"/>
</dbReference>
<evidence type="ECO:0000313" key="17">
    <source>
        <dbReference type="EMBL" id="CCK71074.1"/>
    </source>
</evidence>
<dbReference type="PRINTS" id="PR00097">
    <property type="entry name" value="ANTSNTHASEII"/>
</dbReference>
<dbReference type="SUPFAM" id="SSF52317">
    <property type="entry name" value="Class I glutamine amidotransferase-like"/>
    <property type="match status" value="1"/>
</dbReference>
<protein>
    <recommendedName>
        <fullName evidence="7">Multifunctional tryptophan biosynthesis protein</fullName>
        <ecNumber evidence="6">4.1.1.48</ecNumber>
        <ecNumber evidence="5">4.1.3.27</ecNumber>
    </recommendedName>
</protein>